<reference evidence="1" key="1">
    <citation type="submission" date="2020-09" db="EMBL/GenBank/DDBJ databases">
        <authorList>
            <person name="Eze J.U."/>
            <person name="Rahube T.O."/>
        </authorList>
    </citation>
    <scope>NUCLEOTIDE SEQUENCE</scope>
</reference>
<dbReference type="AlphaFoldDB" id="A0A7M2QNE1"/>
<evidence type="ECO:0008006" key="2">
    <source>
        <dbReference type="Google" id="ProtNLM"/>
    </source>
</evidence>
<name>A0A7M2QNE1_9ZZZZ</name>
<sequence>MGKDSDFDIIYRGDYREFIKPGRWVFIQRSKAVGGWWLGRAWENFFEFGPERPIALREGMDFLMAINRVEKDFLTFDDDFQLE</sequence>
<accession>A0A7M2QNE1</accession>
<organism evidence="1">
    <name type="scientific">feces metagenome</name>
    <dbReference type="NCBI Taxonomy" id="1861841"/>
    <lineage>
        <taxon>unclassified sequences</taxon>
        <taxon>metagenomes</taxon>
        <taxon>organismal metagenomes</taxon>
    </lineage>
</organism>
<evidence type="ECO:0000313" key="1">
    <source>
        <dbReference type="EMBL" id="QOV05663.1"/>
    </source>
</evidence>
<protein>
    <recommendedName>
        <fullName evidence="2">LF-82</fullName>
    </recommendedName>
</protein>
<dbReference type="EMBL" id="MT993629">
    <property type="protein sequence ID" value="QOV05663.1"/>
    <property type="molecule type" value="Genomic_DNA"/>
</dbReference>
<proteinExistence type="predicted"/>